<protein>
    <submittedName>
        <fullName evidence="1">Uncharacterized protein</fullName>
    </submittedName>
</protein>
<proteinExistence type="predicted"/>
<name>A0A655DAM7_SALET</name>
<gene>
    <name evidence="1" type="ORF">ERS008198_03056</name>
</gene>
<dbReference type="Proteomes" id="UP000041314">
    <property type="component" value="Unassembled WGS sequence"/>
</dbReference>
<dbReference type="AlphaFoldDB" id="A0A655DAM7"/>
<reference evidence="1 2" key="1">
    <citation type="submission" date="2015-03" db="EMBL/GenBank/DDBJ databases">
        <authorList>
            <consortium name="Pathogen Informatics"/>
        </authorList>
    </citation>
    <scope>NUCLEOTIDE SEQUENCE [LARGE SCALE GENOMIC DNA]</scope>
    <source>
        <strain evidence="1 2">A1104</strain>
    </source>
</reference>
<accession>A0A655DAM7</accession>
<organism evidence="1 2">
    <name type="scientific">Salmonella enterica subsp. enterica serovar Bovismorbificans</name>
    <dbReference type="NCBI Taxonomy" id="58097"/>
    <lineage>
        <taxon>Bacteria</taxon>
        <taxon>Pseudomonadati</taxon>
        <taxon>Pseudomonadota</taxon>
        <taxon>Gammaproteobacteria</taxon>
        <taxon>Enterobacterales</taxon>
        <taxon>Enterobacteriaceae</taxon>
        <taxon>Salmonella</taxon>
    </lineage>
</organism>
<dbReference type="EMBL" id="CQPA01000026">
    <property type="protein sequence ID" value="CNU55854.1"/>
    <property type="molecule type" value="Genomic_DNA"/>
</dbReference>
<sequence length="79" mass="9061">MTLIDQHLEMIAPRHNVAFTGKTGEIQAGIIFNIKKSGIKLNGRFRIAIFRTDSQNNTHHGRKRAQTKFFIVSHQTIYP</sequence>
<evidence type="ECO:0000313" key="1">
    <source>
        <dbReference type="EMBL" id="CNU55854.1"/>
    </source>
</evidence>
<evidence type="ECO:0000313" key="2">
    <source>
        <dbReference type="Proteomes" id="UP000041314"/>
    </source>
</evidence>